<comment type="caution">
    <text evidence="2">Lacks conserved residue(s) required for the propagation of feature annotation.</text>
</comment>
<dbReference type="InterPro" id="IPR001190">
    <property type="entry name" value="SRCR"/>
</dbReference>
<dbReference type="PROSITE" id="PS51034">
    <property type="entry name" value="ZP_2"/>
    <property type="match status" value="1"/>
</dbReference>
<feature type="signal peptide" evidence="3">
    <location>
        <begin position="1"/>
        <end position="20"/>
    </location>
</feature>
<name>A0A158QUM7_MESCO</name>
<dbReference type="Proteomes" id="UP000267029">
    <property type="component" value="Unassembled WGS sequence"/>
</dbReference>
<keyword evidence="3" id="KW-0732">Signal</keyword>
<evidence type="ECO:0000256" key="1">
    <source>
        <dbReference type="ARBA" id="ARBA00023157"/>
    </source>
</evidence>
<feature type="domain" description="ZP" evidence="5">
    <location>
        <begin position="296"/>
        <end position="541"/>
    </location>
</feature>
<dbReference type="InterPro" id="IPR001507">
    <property type="entry name" value="ZP_dom"/>
</dbReference>
<evidence type="ECO:0000259" key="5">
    <source>
        <dbReference type="PROSITE" id="PS51034"/>
    </source>
</evidence>
<dbReference type="STRING" id="53468.A0A158QUM7"/>
<feature type="disulfide bond" evidence="2">
    <location>
        <begin position="248"/>
        <end position="258"/>
    </location>
</feature>
<proteinExistence type="predicted"/>
<dbReference type="Gene3D" id="2.60.40.4100">
    <property type="entry name" value="Zona pellucida, ZP-C domain"/>
    <property type="match status" value="1"/>
</dbReference>
<dbReference type="Pfam" id="PF00530">
    <property type="entry name" value="SRCR"/>
    <property type="match status" value="2"/>
</dbReference>
<evidence type="ECO:0000313" key="6">
    <source>
        <dbReference type="EMBL" id="VDD80481.1"/>
    </source>
</evidence>
<dbReference type="InterPro" id="IPR055355">
    <property type="entry name" value="ZP-C"/>
</dbReference>
<feature type="domain" description="SRCR" evidence="4">
    <location>
        <begin position="29"/>
        <end position="144"/>
    </location>
</feature>
<reference evidence="6 7" key="1">
    <citation type="submission" date="2018-10" db="EMBL/GenBank/DDBJ databases">
        <authorList>
            <consortium name="Pathogen Informatics"/>
        </authorList>
    </citation>
    <scope>NUCLEOTIDE SEQUENCE [LARGE SCALE GENOMIC DNA]</scope>
</reference>
<protein>
    <recommendedName>
        <fullName evidence="8">SRCR domain-containing protein</fullName>
    </recommendedName>
</protein>
<dbReference type="SMART" id="SM00202">
    <property type="entry name" value="SR"/>
    <property type="match status" value="2"/>
</dbReference>
<dbReference type="PANTHER" id="PTHR48071:SF18">
    <property type="entry name" value="DELETED IN MALIGNANT BRAIN TUMORS 1 PROTEIN-RELATED"/>
    <property type="match status" value="1"/>
</dbReference>
<evidence type="ECO:0000313" key="7">
    <source>
        <dbReference type="Proteomes" id="UP000267029"/>
    </source>
</evidence>
<organism evidence="6 7">
    <name type="scientific">Mesocestoides corti</name>
    <name type="common">Flatworm</name>
    <dbReference type="NCBI Taxonomy" id="53468"/>
    <lineage>
        <taxon>Eukaryota</taxon>
        <taxon>Metazoa</taxon>
        <taxon>Spiralia</taxon>
        <taxon>Lophotrochozoa</taxon>
        <taxon>Platyhelminthes</taxon>
        <taxon>Cestoda</taxon>
        <taxon>Eucestoda</taxon>
        <taxon>Cyclophyllidea</taxon>
        <taxon>Mesocestoididae</taxon>
        <taxon>Mesocestoides</taxon>
    </lineage>
</organism>
<feature type="chain" id="PRO_5030022154" description="SRCR domain-containing protein" evidence="3">
    <location>
        <begin position="21"/>
        <end position="541"/>
    </location>
</feature>
<evidence type="ECO:0008006" key="8">
    <source>
        <dbReference type="Google" id="ProtNLM"/>
    </source>
</evidence>
<sequence>MLCAAFFIIGLAGYVEKAFAVDVGGISAIRFASGSGLFPLGRDGIVEVKYFNEWSSICNFGFDHVAASTACYMMGYPPFGVPILNRNAKSLYPTKLSSFNCTGRVTLGPNPPEPLSVHLGKCEFTSEAPSACEGHKRDVAIACLEPRSIESTDLPPPVKFAPVTCPGNSSEIRLTNFGPTAGRVEVKHPETGIWGTICADGFGTNEAKAVCRMLCSSSDDLAYAHALINAFPGDSPTTLPIHLARVSCPAGAESLNDCSLGEGWGSVRGCTHDLDVGVVCGPELLAPKMPIETSLSCEGETATIRFKADQMGDLSSQMIHLNRSLPFGCEFDIVREGAEVIVSFPMERCGGTYERSNSTTLAIHLSLMFNRTQPFVLPVTCFLERTDSVQSDVQAVATSVLPPVEATRTSPTEIAFYSDRLFQRRISDRLNILPHRRVFALVSLKRAEWNSKLVLRNCWLSANETGAGRIAVIKDGCPANAQIHLHPVSRNAIGFSFETAYFRNTSRKLNGGRLLQLFVSCQTRLCQTYETDRECMQNYRV</sequence>
<dbReference type="AlphaFoldDB" id="A0A158QUM7"/>
<accession>A0A158QUM7</accession>
<gene>
    <name evidence="6" type="ORF">MCOS_LOCUS6484</name>
</gene>
<evidence type="ECO:0000256" key="2">
    <source>
        <dbReference type="PROSITE-ProRule" id="PRU00196"/>
    </source>
</evidence>
<dbReference type="PANTHER" id="PTHR48071">
    <property type="entry name" value="SRCR DOMAIN-CONTAINING PROTEIN"/>
    <property type="match status" value="1"/>
</dbReference>
<dbReference type="PROSITE" id="PS50287">
    <property type="entry name" value="SRCR_2"/>
    <property type="match status" value="2"/>
</dbReference>
<dbReference type="OrthoDB" id="6252055at2759"/>
<evidence type="ECO:0000256" key="3">
    <source>
        <dbReference type="SAM" id="SignalP"/>
    </source>
</evidence>
<keyword evidence="7" id="KW-1185">Reference proteome</keyword>
<dbReference type="SMART" id="SM00241">
    <property type="entry name" value="ZP"/>
    <property type="match status" value="1"/>
</dbReference>
<dbReference type="InterPro" id="IPR042235">
    <property type="entry name" value="ZP-C_dom"/>
</dbReference>
<evidence type="ECO:0000259" key="4">
    <source>
        <dbReference type="PROSITE" id="PS50287"/>
    </source>
</evidence>
<dbReference type="SUPFAM" id="SSF56487">
    <property type="entry name" value="SRCR-like"/>
    <property type="match status" value="2"/>
</dbReference>
<dbReference type="Gene3D" id="3.10.250.10">
    <property type="entry name" value="SRCR-like domain"/>
    <property type="match status" value="2"/>
</dbReference>
<feature type="domain" description="SRCR" evidence="4">
    <location>
        <begin position="172"/>
        <end position="281"/>
    </location>
</feature>
<dbReference type="EMBL" id="UXSR01005264">
    <property type="protein sequence ID" value="VDD80481.1"/>
    <property type="molecule type" value="Genomic_DNA"/>
</dbReference>
<keyword evidence="1 2" id="KW-1015">Disulfide bond</keyword>
<dbReference type="GO" id="GO:0016020">
    <property type="term" value="C:membrane"/>
    <property type="evidence" value="ECO:0007669"/>
    <property type="project" value="InterPro"/>
</dbReference>
<dbReference type="Pfam" id="PF00100">
    <property type="entry name" value="Zona_pellucida"/>
    <property type="match status" value="1"/>
</dbReference>
<dbReference type="InterPro" id="IPR036772">
    <property type="entry name" value="SRCR-like_dom_sf"/>
</dbReference>